<evidence type="ECO:0000313" key="2">
    <source>
        <dbReference type="Proteomes" id="UP000290289"/>
    </source>
</evidence>
<dbReference type="InterPro" id="IPR037360">
    <property type="entry name" value="COMMD9"/>
</dbReference>
<keyword evidence="2" id="KW-1185">Reference proteome</keyword>
<dbReference type="Proteomes" id="UP000290289">
    <property type="component" value="Chromosome 2"/>
</dbReference>
<name>A0A498KCJ7_MALDO</name>
<sequence>MTPISIHPDGGNPDSTVVVTCFNSMTWVIENKNSTSAGKVAVINLNLQDYGKNPAGEKEVQFRLTRVTLEPMLRSMAYISQQLSAPANRVAVINFEGMKTHTGGDNSHQGFDG</sequence>
<dbReference type="STRING" id="3750.A0A498KCJ7"/>
<gene>
    <name evidence="1" type="ORF">DVH24_006334</name>
</gene>
<dbReference type="AlphaFoldDB" id="A0A498KCJ7"/>
<evidence type="ECO:0008006" key="3">
    <source>
        <dbReference type="Google" id="ProtNLM"/>
    </source>
</evidence>
<dbReference type="PANTHER" id="PTHR15663:SF6">
    <property type="entry name" value="COMM DOMAIN-CONTAINING PROTEIN-RELATED"/>
    <property type="match status" value="1"/>
</dbReference>
<dbReference type="EMBL" id="RDQH01000328">
    <property type="protein sequence ID" value="RXI05077.1"/>
    <property type="molecule type" value="Genomic_DNA"/>
</dbReference>
<evidence type="ECO:0000313" key="1">
    <source>
        <dbReference type="EMBL" id="RXI05077.1"/>
    </source>
</evidence>
<organism evidence="1 2">
    <name type="scientific">Malus domestica</name>
    <name type="common">Apple</name>
    <name type="synonym">Pyrus malus</name>
    <dbReference type="NCBI Taxonomy" id="3750"/>
    <lineage>
        <taxon>Eukaryota</taxon>
        <taxon>Viridiplantae</taxon>
        <taxon>Streptophyta</taxon>
        <taxon>Embryophyta</taxon>
        <taxon>Tracheophyta</taxon>
        <taxon>Spermatophyta</taxon>
        <taxon>Magnoliopsida</taxon>
        <taxon>eudicotyledons</taxon>
        <taxon>Gunneridae</taxon>
        <taxon>Pentapetalae</taxon>
        <taxon>rosids</taxon>
        <taxon>fabids</taxon>
        <taxon>Rosales</taxon>
        <taxon>Rosaceae</taxon>
        <taxon>Amygdaloideae</taxon>
        <taxon>Maleae</taxon>
        <taxon>Malus</taxon>
    </lineage>
</organism>
<protein>
    <recommendedName>
        <fullName evidence="3">Protein FAR1-RELATED SEQUENCE</fullName>
    </recommendedName>
</protein>
<accession>A0A498KCJ7</accession>
<proteinExistence type="predicted"/>
<dbReference type="PANTHER" id="PTHR15663">
    <property type="entry name" value="COMM DOMAIN-CONTAINING PROTEIN 9"/>
    <property type="match status" value="1"/>
</dbReference>
<comment type="caution">
    <text evidence="1">The sequence shown here is derived from an EMBL/GenBank/DDBJ whole genome shotgun (WGS) entry which is preliminary data.</text>
</comment>
<reference evidence="1 2" key="1">
    <citation type="submission" date="2018-10" db="EMBL/GenBank/DDBJ databases">
        <title>A high-quality apple genome assembly.</title>
        <authorList>
            <person name="Hu J."/>
        </authorList>
    </citation>
    <scope>NUCLEOTIDE SEQUENCE [LARGE SCALE GENOMIC DNA]</scope>
    <source>
        <strain evidence="2">cv. HFTH1</strain>
        <tissue evidence="1">Young leaf</tissue>
    </source>
</reference>